<dbReference type="AlphaFoldDB" id="A0A834GUR5"/>
<dbReference type="Proteomes" id="UP000626092">
    <property type="component" value="Unassembled WGS sequence"/>
</dbReference>
<organism evidence="1 2">
    <name type="scientific">Rhododendron simsii</name>
    <name type="common">Sims's rhododendron</name>
    <dbReference type="NCBI Taxonomy" id="118357"/>
    <lineage>
        <taxon>Eukaryota</taxon>
        <taxon>Viridiplantae</taxon>
        <taxon>Streptophyta</taxon>
        <taxon>Embryophyta</taxon>
        <taxon>Tracheophyta</taxon>
        <taxon>Spermatophyta</taxon>
        <taxon>Magnoliopsida</taxon>
        <taxon>eudicotyledons</taxon>
        <taxon>Gunneridae</taxon>
        <taxon>Pentapetalae</taxon>
        <taxon>asterids</taxon>
        <taxon>Ericales</taxon>
        <taxon>Ericaceae</taxon>
        <taxon>Ericoideae</taxon>
        <taxon>Rhodoreae</taxon>
        <taxon>Rhododendron</taxon>
    </lineage>
</organism>
<evidence type="ECO:0000313" key="1">
    <source>
        <dbReference type="EMBL" id="KAF7140333.1"/>
    </source>
</evidence>
<reference evidence="1" key="1">
    <citation type="submission" date="2019-11" db="EMBL/GenBank/DDBJ databases">
        <authorList>
            <person name="Liu Y."/>
            <person name="Hou J."/>
            <person name="Li T.-Q."/>
            <person name="Guan C.-H."/>
            <person name="Wu X."/>
            <person name="Wu H.-Z."/>
            <person name="Ling F."/>
            <person name="Zhang R."/>
            <person name="Shi X.-G."/>
            <person name="Ren J.-P."/>
            <person name="Chen E.-F."/>
            <person name="Sun J.-M."/>
        </authorList>
    </citation>
    <scope>NUCLEOTIDE SEQUENCE</scope>
    <source>
        <strain evidence="1">Adult_tree_wgs_1</strain>
        <tissue evidence="1">Leaves</tissue>
    </source>
</reference>
<proteinExistence type="predicted"/>
<dbReference type="OrthoDB" id="1772397at2759"/>
<keyword evidence="2" id="KW-1185">Reference proteome</keyword>
<gene>
    <name evidence="1" type="ORF">RHSIM_Rhsim06G0088700</name>
</gene>
<dbReference type="EMBL" id="WJXA01000006">
    <property type="protein sequence ID" value="KAF7140333.1"/>
    <property type="molecule type" value="Genomic_DNA"/>
</dbReference>
<comment type="caution">
    <text evidence="1">The sequence shown here is derived from an EMBL/GenBank/DDBJ whole genome shotgun (WGS) entry which is preliminary data.</text>
</comment>
<evidence type="ECO:0000313" key="2">
    <source>
        <dbReference type="Proteomes" id="UP000626092"/>
    </source>
</evidence>
<sequence length="236" mass="27280">MLNESQSCLWTFLKRGEMSEIALPGLMRITDMRSRRRVREQSLRGPWEHRHREEVYERRPARATDPPAVVLPKAPQTKVKMVLEQLVSSPFTDAVKNARSLKNFTAPKFNQYDPKIGDTDFYLHPSKDMDDLMLRINQHCQMSEDMAERWKVIGGFDKIEPGKGGKAVHNIQKGKGNDRWGEQGDGGYQREYVRGLKPHEFAAEPAVFKDSLHELLKKVEHEPYFSYPVDDVPCQN</sequence>
<protein>
    <submittedName>
        <fullName evidence="1">Uncharacterized protein</fullName>
    </submittedName>
</protein>
<name>A0A834GUR5_RHOSS</name>
<accession>A0A834GUR5</accession>